<dbReference type="EMBL" id="JBHMFB010000010">
    <property type="protein sequence ID" value="MFB9088663.1"/>
    <property type="molecule type" value="Genomic_DNA"/>
</dbReference>
<dbReference type="Proteomes" id="UP001589576">
    <property type="component" value="Unassembled WGS sequence"/>
</dbReference>
<organism evidence="2 3">
    <name type="scientific">Flavobacterium paronense</name>
    <dbReference type="NCBI Taxonomy" id="1392775"/>
    <lineage>
        <taxon>Bacteria</taxon>
        <taxon>Pseudomonadati</taxon>
        <taxon>Bacteroidota</taxon>
        <taxon>Flavobacteriia</taxon>
        <taxon>Flavobacteriales</taxon>
        <taxon>Flavobacteriaceae</taxon>
        <taxon>Flavobacterium</taxon>
    </lineage>
</organism>
<protein>
    <submittedName>
        <fullName evidence="2">Uncharacterized protein</fullName>
    </submittedName>
</protein>
<evidence type="ECO:0000256" key="1">
    <source>
        <dbReference type="SAM" id="SignalP"/>
    </source>
</evidence>
<gene>
    <name evidence="2" type="ORF">ACFFUU_03530</name>
</gene>
<feature type="signal peptide" evidence="1">
    <location>
        <begin position="1"/>
        <end position="36"/>
    </location>
</feature>
<sequence length="162" mass="18224">MNSTNHEYQKRNLKNVSKTSIIFLGLVVLSFTNTNATTEFETQVLDQQESATLILETSSNNEVSNETDIAIFNPSAVIETTYVRTIENVIAENKLIIESKEETVQPLSIETTVEDSIDEDNQIIESTVSKEFFPLDFEKINSKIQCVKINNSNTTISVDIKL</sequence>
<keyword evidence="1" id="KW-0732">Signal</keyword>
<evidence type="ECO:0000313" key="2">
    <source>
        <dbReference type="EMBL" id="MFB9088663.1"/>
    </source>
</evidence>
<keyword evidence="3" id="KW-1185">Reference proteome</keyword>
<reference evidence="2 3" key="1">
    <citation type="submission" date="2024-09" db="EMBL/GenBank/DDBJ databases">
        <authorList>
            <person name="Sun Q."/>
            <person name="Mori K."/>
        </authorList>
    </citation>
    <scope>NUCLEOTIDE SEQUENCE [LARGE SCALE GENOMIC DNA]</scope>
    <source>
        <strain evidence="2 3">CECT 8460</strain>
    </source>
</reference>
<accession>A0ABV5GC40</accession>
<evidence type="ECO:0000313" key="3">
    <source>
        <dbReference type="Proteomes" id="UP001589576"/>
    </source>
</evidence>
<feature type="chain" id="PRO_5045218471" evidence="1">
    <location>
        <begin position="37"/>
        <end position="162"/>
    </location>
</feature>
<proteinExistence type="predicted"/>
<dbReference type="RefSeq" id="WP_290285918.1">
    <property type="nucleotide sequence ID" value="NZ_JAUFQN010000019.1"/>
</dbReference>
<comment type="caution">
    <text evidence="2">The sequence shown here is derived from an EMBL/GenBank/DDBJ whole genome shotgun (WGS) entry which is preliminary data.</text>
</comment>
<name>A0ABV5GC40_9FLAO</name>